<keyword evidence="3" id="KW-1185">Reference proteome</keyword>
<accession>A0ABW2L0W1</accession>
<comment type="caution">
    <text evidence="2">The sequence shown here is derived from an EMBL/GenBank/DDBJ whole genome shotgun (WGS) entry which is preliminary data.</text>
</comment>
<feature type="transmembrane region" description="Helical" evidence="1">
    <location>
        <begin position="12"/>
        <end position="31"/>
    </location>
</feature>
<gene>
    <name evidence="2" type="ORF">ACFQY0_02205</name>
</gene>
<sequence>MDRDAPRQFRIALGRAAGGSILFSVPMLMTMEMWWLGFYMDPLRLLLMLLASIPLLAGLAYYSGFEERLSFVGIAVDAFVAYAVGLVTSAGILALFAIITFEMSAMEVIGKITLQAIPAGMGAVLASSQLGGNDEQKRDERKTSYWGELFLMLAGALFLSFNMAPTEEMVVIAHEMSAWHSLILILLTIGIMHAFVYKLDFRGQESHPPSHSWWAVFSRFTIAGYAIALFVSYSCLWCFGRNDGNDAAVVITQTIVLGFPSALGAASARLLL</sequence>
<organism evidence="2 3">
    <name type="scientific">Haloferula chungangensis</name>
    <dbReference type="NCBI Taxonomy" id="1048331"/>
    <lineage>
        <taxon>Bacteria</taxon>
        <taxon>Pseudomonadati</taxon>
        <taxon>Verrucomicrobiota</taxon>
        <taxon>Verrucomicrobiia</taxon>
        <taxon>Verrucomicrobiales</taxon>
        <taxon>Verrucomicrobiaceae</taxon>
        <taxon>Haloferula</taxon>
    </lineage>
</organism>
<keyword evidence="1" id="KW-0472">Membrane</keyword>
<dbReference type="Pfam" id="PF09622">
    <property type="entry name" value="DUF2391"/>
    <property type="match status" value="1"/>
</dbReference>
<dbReference type="InterPro" id="IPR024464">
    <property type="entry name" value="DUF2391"/>
</dbReference>
<feature type="transmembrane region" description="Helical" evidence="1">
    <location>
        <begin position="247"/>
        <end position="271"/>
    </location>
</feature>
<proteinExistence type="predicted"/>
<evidence type="ECO:0000256" key="1">
    <source>
        <dbReference type="SAM" id="Phobius"/>
    </source>
</evidence>
<feature type="transmembrane region" description="Helical" evidence="1">
    <location>
        <begin position="216"/>
        <end position="240"/>
    </location>
</feature>
<dbReference type="InterPro" id="IPR013416">
    <property type="entry name" value="CHP02587_IM"/>
</dbReference>
<dbReference type="EMBL" id="JBHTBS010000001">
    <property type="protein sequence ID" value="MFC7335977.1"/>
    <property type="molecule type" value="Genomic_DNA"/>
</dbReference>
<keyword evidence="1" id="KW-0812">Transmembrane</keyword>
<dbReference type="Proteomes" id="UP001596472">
    <property type="component" value="Unassembled WGS sequence"/>
</dbReference>
<feature type="transmembrane region" description="Helical" evidence="1">
    <location>
        <begin position="145"/>
        <end position="164"/>
    </location>
</feature>
<name>A0ABW2L0W1_9BACT</name>
<feature type="transmembrane region" description="Helical" evidence="1">
    <location>
        <begin position="43"/>
        <end position="62"/>
    </location>
</feature>
<feature type="transmembrane region" description="Helical" evidence="1">
    <location>
        <begin position="176"/>
        <end position="196"/>
    </location>
</feature>
<protein>
    <submittedName>
        <fullName evidence="2">TIGR02587 family membrane protein</fullName>
    </submittedName>
</protein>
<dbReference type="RefSeq" id="WP_379708627.1">
    <property type="nucleotide sequence ID" value="NZ_JBHTBS010000001.1"/>
</dbReference>
<feature type="transmembrane region" description="Helical" evidence="1">
    <location>
        <begin position="74"/>
        <end position="99"/>
    </location>
</feature>
<reference evidence="3" key="1">
    <citation type="journal article" date="2019" name="Int. J. Syst. Evol. Microbiol.">
        <title>The Global Catalogue of Microorganisms (GCM) 10K type strain sequencing project: providing services to taxonomists for standard genome sequencing and annotation.</title>
        <authorList>
            <consortium name="The Broad Institute Genomics Platform"/>
            <consortium name="The Broad Institute Genome Sequencing Center for Infectious Disease"/>
            <person name="Wu L."/>
            <person name="Ma J."/>
        </authorList>
    </citation>
    <scope>NUCLEOTIDE SEQUENCE [LARGE SCALE GENOMIC DNA]</scope>
    <source>
        <strain evidence="3">CGMCC 4.1467</strain>
    </source>
</reference>
<evidence type="ECO:0000313" key="2">
    <source>
        <dbReference type="EMBL" id="MFC7335977.1"/>
    </source>
</evidence>
<dbReference type="NCBIfam" id="TIGR02587">
    <property type="entry name" value="TIGR02587 family membrane protein"/>
    <property type="match status" value="1"/>
</dbReference>
<evidence type="ECO:0000313" key="3">
    <source>
        <dbReference type="Proteomes" id="UP001596472"/>
    </source>
</evidence>
<keyword evidence="1" id="KW-1133">Transmembrane helix</keyword>